<evidence type="ECO:0000313" key="3">
    <source>
        <dbReference type="WBParaSite" id="HPBE_0000596001-mRNA-1"/>
    </source>
</evidence>
<evidence type="ECO:0000313" key="2">
    <source>
        <dbReference type="Proteomes" id="UP000050761"/>
    </source>
</evidence>
<reference evidence="3" key="2">
    <citation type="submission" date="2019-09" db="UniProtKB">
        <authorList>
            <consortium name="WormBaseParasite"/>
        </authorList>
    </citation>
    <scope>IDENTIFICATION</scope>
</reference>
<proteinExistence type="predicted"/>
<keyword evidence="2" id="KW-1185">Reference proteome</keyword>
<evidence type="ECO:0000313" key="1">
    <source>
        <dbReference type="EMBL" id="VDO66395.1"/>
    </source>
</evidence>
<protein>
    <submittedName>
        <fullName evidence="1 3">Uncharacterized protein</fullName>
    </submittedName>
</protein>
<dbReference type="EMBL" id="UZAH01025570">
    <property type="protein sequence ID" value="VDO66395.1"/>
    <property type="molecule type" value="Genomic_DNA"/>
</dbReference>
<accession>A0A183FGX2</accession>
<gene>
    <name evidence="1" type="ORF">HPBE_LOCUS5961</name>
</gene>
<dbReference type="AlphaFoldDB" id="A0A183FGX2"/>
<name>A0A183FGX2_HELPZ</name>
<dbReference type="WBParaSite" id="HPBE_0000596001-mRNA-1">
    <property type="protein sequence ID" value="HPBE_0000596001-mRNA-1"/>
    <property type="gene ID" value="HPBE_0000596001"/>
</dbReference>
<accession>A0A3P8B0W5</accession>
<sequence length="148" mass="16254">MPCDIHPQKITLSHRFLIIQRKNVQIKDVMAQSRRKYLLSGNNAGVLPLTLEKQYRLAAMLIRNENNAEELVINDERANDARGARTANTTRIESNRTEPNSNTPWAKAEITSGVSCVITFSFAAGVFGRDVLSWLAVAGVTLAGDGTA</sequence>
<reference evidence="1 2" key="1">
    <citation type="submission" date="2018-11" db="EMBL/GenBank/DDBJ databases">
        <authorList>
            <consortium name="Pathogen Informatics"/>
        </authorList>
    </citation>
    <scope>NUCLEOTIDE SEQUENCE [LARGE SCALE GENOMIC DNA]</scope>
</reference>
<organism evidence="2 3">
    <name type="scientific">Heligmosomoides polygyrus</name>
    <name type="common">Parasitic roundworm</name>
    <dbReference type="NCBI Taxonomy" id="6339"/>
    <lineage>
        <taxon>Eukaryota</taxon>
        <taxon>Metazoa</taxon>
        <taxon>Ecdysozoa</taxon>
        <taxon>Nematoda</taxon>
        <taxon>Chromadorea</taxon>
        <taxon>Rhabditida</taxon>
        <taxon>Rhabditina</taxon>
        <taxon>Rhabditomorpha</taxon>
        <taxon>Strongyloidea</taxon>
        <taxon>Heligmosomidae</taxon>
        <taxon>Heligmosomoides</taxon>
    </lineage>
</organism>
<dbReference type="Proteomes" id="UP000050761">
    <property type="component" value="Unassembled WGS sequence"/>
</dbReference>